<dbReference type="PANTHER" id="PTHR21310:SF15">
    <property type="entry name" value="AMINOGLYCOSIDE PHOSPHOTRANSFERASE DOMAIN-CONTAINING PROTEIN"/>
    <property type="match status" value="1"/>
</dbReference>
<dbReference type="InterPro" id="IPR051678">
    <property type="entry name" value="AGP_Transferase"/>
</dbReference>
<sequence length="241" mass="27483">MAKQIQRIDSLTLMKRTHARTVFREAEAMNFVRARTQIPVPAVLNAYVEDPFGYLVMEFVPGEQLDLAWPRMSDGQRKCVVAQLTDYLHQLRSLAPPDPPLIGSCSGGPCFDHRISSMKTFGPFTSEEEFHDYLYAAATYGLPPEIARRVPRQRNGHKIVFTHADFNPTQILVDPCDPGRVAAVLDWEMAGWYPDYWEYVKALICVGPIGRMWREVIKLAICSYDEEEQIDRALEDYQGVA</sequence>
<dbReference type="EMBL" id="BFAD01000008">
    <property type="protein sequence ID" value="GBE85558.1"/>
    <property type="molecule type" value="Genomic_DNA"/>
</dbReference>
<dbReference type="Proteomes" id="UP000287166">
    <property type="component" value="Unassembled WGS sequence"/>
</dbReference>
<evidence type="ECO:0000259" key="1">
    <source>
        <dbReference type="Pfam" id="PF01636"/>
    </source>
</evidence>
<dbReference type="InterPro" id="IPR002575">
    <property type="entry name" value="Aminoglycoside_PTrfase"/>
</dbReference>
<dbReference type="PANTHER" id="PTHR21310">
    <property type="entry name" value="AMINOGLYCOSIDE PHOSPHOTRANSFERASE-RELATED-RELATED"/>
    <property type="match status" value="1"/>
</dbReference>
<evidence type="ECO:0000313" key="3">
    <source>
        <dbReference type="Proteomes" id="UP000287166"/>
    </source>
</evidence>
<gene>
    <name evidence="2" type="ORF">SCP_0800750</name>
</gene>
<dbReference type="InParanoid" id="A0A401GTK6"/>
<dbReference type="RefSeq" id="XP_027616471.1">
    <property type="nucleotide sequence ID" value="XM_027760670.1"/>
</dbReference>
<reference evidence="2 3" key="1">
    <citation type="journal article" date="2018" name="Sci. Rep.">
        <title>Genome sequence of the cauliflower mushroom Sparassis crispa (Hanabiratake) and its association with beneficial usage.</title>
        <authorList>
            <person name="Kiyama R."/>
            <person name="Furutani Y."/>
            <person name="Kawaguchi K."/>
            <person name="Nakanishi T."/>
        </authorList>
    </citation>
    <scope>NUCLEOTIDE SEQUENCE [LARGE SCALE GENOMIC DNA]</scope>
</reference>
<dbReference type="CDD" id="cd05120">
    <property type="entry name" value="APH_ChoK_like"/>
    <property type="match status" value="1"/>
</dbReference>
<dbReference type="SUPFAM" id="SSF56112">
    <property type="entry name" value="Protein kinase-like (PK-like)"/>
    <property type="match status" value="1"/>
</dbReference>
<evidence type="ECO:0000313" key="2">
    <source>
        <dbReference type="EMBL" id="GBE85558.1"/>
    </source>
</evidence>
<dbReference type="InterPro" id="IPR011009">
    <property type="entry name" value="Kinase-like_dom_sf"/>
</dbReference>
<dbReference type="GeneID" id="38782475"/>
<accession>A0A401GTK6</accession>
<keyword evidence="3" id="KW-1185">Reference proteome</keyword>
<dbReference type="Pfam" id="PF01636">
    <property type="entry name" value="APH"/>
    <property type="match status" value="1"/>
</dbReference>
<organism evidence="2 3">
    <name type="scientific">Sparassis crispa</name>
    <dbReference type="NCBI Taxonomy" id="139825"/>
    <lineage>
        <taxon>Eukaryota</taxon>
        <taxon>Fungi</taxon>
        <taxon>Dikarya</taxon>
        <taxon>Basidiomycota</taxon>
        <taxon>Agaricomycotina</taxon>
        <taxon>Agaricomycetes</taxon>
        <taxon>Polyporales</taxon>
        <taxon>Sparassidaceae</taxon>
        <taxon>Sparassis</taxon>
    </lineage>
</organism>
<dbReference type="AlphaFoldDB" id="A0A401GTK6"/>
<name>A0A401GTK6_9APHY</name>
<proteinExistence type="predicted"/>
<dbReference type="Gene3D" id="3.90.1200.10">
    <property type="match status" value="1"/>
</dbReference>
<comment type="caution">
    <text evidence="2">The sequence shown here is derived from an EMBL/GenBank/DDBJ whole genome shotgun (WGS) entry which is preliminary data.</text>
</comment>
<dbReference type="STRING" id="139825.A0A401GTK6"/>
<dbReference type="OrthoDB" id="5404599at2759"/>
<feature type="domain" description="Aminoglycoside phosphotransferase" evidence="1">
    <location>
        <begin position="18"/>
        <end position="218"/>
    </location>
</feature>
<protein>
    <recommendedName>
        <fullName evidence="1">Aminoglycoside phosphotransferase domain-containing protein</fullName>
    </recommendedName>
</protein>